<keyword evidence="3" id="KW-0010">Activator</keyword>
<dbReference type="GO" id="GO:0003700">
    <property type="term" value="F:DNA-binding transcription factor activity"/>
    <property type="evidence" value="ECO:0007669"/>
    <property type="project" value="InterPro"/>
</dbReference>
<dbReference type="HOGENOM" id="CLU_000445_88_16_6"/>
<dbReference type="OrthoDB" id="9809338at2"/>
<dbReference type="PRINTS" id="PR00032">
    <property type="entry name" value="HTHARAC"/>
</dbReference>
<evidence type="ECO:0000256" key="2">
    <source>
        <dbReference type="ARBA" id="ARBA00023125"/>
    </source>
</evidence>
<keyword evidence="7" id="KW-1185">Reference proteome</keyword>
<dbReference type="RefSeq" id="WP_013795634.1">
    <property type="nucleotide sequence ID" value="NC_015559.1"/>
</dbReference>
<dbReference type="InterPro" id="IPR014710">
    <property type="entry name" value="RmlC-like_jellyroll"/>
</dbReference>
<dbReference type="InterPro" id="IPR009057">
    <property type="entry name" value="Homeodomain-like_sf"/>
</dbReference>
<dbReference type="Gene3D" id="2.60.120.10">
    <property type="entry name" value="Jelly Rolls"/>
    <property type="match status" value="1"/>
</dbReference>
<evidence type="ECO:0000256" key="3">
    <source>
        <dbReference type="ARBA" id="ARBA00023159"/>
    </source>
</evidence>
<dbReference type="InterPro" id="IPR003313">
    <property type="entry name" value="AraC-bd"/>
</dbReference>
<proteinExistence type="predicted"/>
<reference evidence="6 7" key="1">
    <citation type="journal article" date="2012" name="Stand. Genomic Sci.">
        <title>Complete genome sequence of Marinomonas posidonica type strain (IVIA-Po-181(T)).</title>
        <authorList>
            <person name="Lucas-Elio P."/>
            <person name="Goodwin L."/>
            <person name="Woyke T."/>
            <person name="Pitluck S."/>
            <person name="Nolan M."/>
            <person name="Kyrpides N.C."/>
            <person name="Detter J.C."/>
            <person name="Copeland A."/>
            <person name="Lu M."/>
            <person name="Bruce D."/>
            <person name="Detter C."/>
            <person name="Tapia R."/>
            <person name="Han S."/>
            <person name="Land M.L."/>
            <person name="Ivanova N."/>
            <person name="Mikhailova N."/>
            <person name="Johnston A.W."/>
            <person name="Sanchez-Amat A."/>
        </authorList>
    </citation>
    <scope>NUCLEOTIDE SEQUENCE [LARGE SCALE GENOMIC DNA]</scope>
    <source>
        <strain evidence="7">CECT 7376 / NCIMB 14433 / IVIA-Po-181</strain>
    </source>
</reference>
<name>F6CUP8_MARPP</name>
<keyword evidence="1" id="KW-0805">Transcription regulation</keyword>
<dbReference type="Pfam" id="PF12833">
    <property type="entry name" value="HTH_18"/>
    <property type="match status" value="1"/>
</dbReference>
<keyword evidence="2" id="KW-0238">DNA-binding</keyword>
<evidence type="ECO:0000313" key="7">
    <source>
        <dbReference type="Proteomes" id="UP000009230"/>
    </source>
</evidence>
<dbReference type="SUPFAM" id="SSF51215">
    <property type="entry name" value="Regulatory protein AraC"/>
    <property type="match status" value="1"/>
</dbReference>
<organism evidence="6 7">
    <name type="scientific">Marinomonas posidonica (strain CECT 7376 / NCIMB 14433 / IVIA-Po-181)</name>
    <dbReference type="NCBI Taxonomy" id="491952"/>
    <lineage>
        <taxon>Bacteria</taxon>
        <taxon>Pseudomonadati</taxon>
        <taxon>Pseudomonadota</taxon>
        <taxon>Gammaproteobacteria</taxon>
        <taxon>Oceanospirillales</taxon>
        <taxon>Oceanospirillaceae</taxon>
        <taxon>Marinomonas</taxon>
    </lineage>
</organism>
<evidence type="ECO:0000256" key="4">
    <source>
        <dbReference type="ARBA" id="ARBA00023163"/>
    </source>
</evidence>
<dbReference type="InterPro" id="IPR050204">
    <property type="entry name" value="AraC_XylS_family_regulators"/>
</dbReference>
<keyword evidence="4" id="KW-0804">Transcription</keyword>
<dbReference type="KEGG" id="mpc:Mar181_1110"/>
<dbReference type="eggNOG" id="COG4977">
    <property type="taxonomic scope" value="Bacteria"/>
</dbReference>
<dbReference type="SUPFAM" id="SSF46689">
    <property type="entry name" value="Homeodomain-like"/>
    <property type="match status" value="2"/>
</dbReference>
<sequence length="264" mass="30043">MDRVQHFTSPDPCVSLISGHYQSFEFDRHYHLDYHFGLILEGQQAFASQGERHRVGPGDIIIMPPDVLHDGQAMLDSGYKTQVFSVEPHWFNEMHITRSSQGQLTFTDNVIQDPIVFQSLTQAYMALCNEELSQLARDCLPFEGFSPLVERYGQSHAKPIYALGKSNLERLRAFLLAHLAEPVSLQQLADLCHLSPSQFQRQFKAKVGMTPYAWFSRLRLEQAMKLLKAKIPGTDVAQQVGFYDQAHFSKAFKHSFGVSPSQIR</sequence>
<dbReference type="PANTHER" id="PTHR46796:SF11">
    <property type="entry name" value="TRANSCRIPTIONAL REGULATOR-RELATED"/>
    <property type="match status" value="1"/>
</dbReference>
<accession>F6CUP8</accession>
<dbReference type="Gene3D" id="1.10.10.60">
    <property type="entry name" value="Homeodomain-like"/>
    <property type="match status" value="2"/>
</dbReference>
<feature type="domain" description="HTH araC/xylS-type" evidence="5">
    <location>
        <begin position="169"/>
        <end position="264"/>
    </location>
</feature>
<dbReference type="InterPro" id="IPR037923">
    <property type="entry name" value="HTH-like"/>
</dbReference>
<evidence type="ECO:0000313" key="6">
    <source>
        <dbReference type="EMBL" id="AEF54158.1"/>
    </source>
</evidence>
<protein>
    <submittedName>
        <fullName evidence="6">Transcriptional regulator, AraC family</fullName>
    </submittedName>
</protein>
<gene>
    <name evidence="6" type="ordered locus">Mar181_1110</name>
</gene>
<dbReference type="Proteomes" id="UP000009230">
    <property type="component" value="Chromosome"/>
</dbReference>
<dbReference type="STRING" id="491952.Mar181_1110"/>
<evidence type="ECO:0000259" key="5">
    <source>
        <dbReference type="PROSITE" id="PS01124"/>
    </source>
</evidence>
<dbReference type="PROSITE" id="PS01124">
    <property type="entry name" value="HTH_ARAC_FAMILY_2"/>
    <property type="match status" value="1"/>
</dbReference>
<dbReference type="AlphaFoldDB" id="F6CUP8"/>
<dbReference type="InterPro" id="IPR018060">
    <property type="entry name" value="HTH_AraC"/>
</dbReference>
<dbReference type="Pfam" id="PF02311">
    <property type="entry name" value="AraC_binding"/>
    <property type="match status" value="1"/>
</dbReference>
<dbReference type="InterPro" id="IPR020449">
    <property type="entry name" value="Tscrpt_reg_AraC-type_HTH"/>
</dbReference>
<dbReference type="EMBL" id="CP002771">
    <property type="protein sequence ID" value="AEF54158.1"/>
    <property type="molecule type" value="Genomic_DNA"/>
</dbReference>
<dbReference type="SMART" id="SM00342">
    <property type="entry name" value="HTH_ARAC"/>
    <property type="match status" value="1"/>
</dbReference>
<dbReference type="GO" id="GO:0043565">
    <property type="term" value="F:sequence-specific DNA binding"/>
    <property type="evidence" value="ECO:0007669"/>
    <property type="project" value="InterPro"/>
</dbReference>
<dbReference type="PANTHER" id="PTHR46796">
    <property type="entry name" value="HTH-TYPE TRANSCRIPTIONAL ACTIVATOR RHAS-RELATED"/>
    <property type="match status" value="1"/>
</dbReference>
<evidence type="ECO:0000256" key="1">
    <source>
        <dbReference type="ARBA" id="ARBA00023015"/>
    </source>
</evidence>